<feature type="compositionally biased region" description="Polar residues" evidence="1">
    <location>
        <begin position="120"/>
        <end position="135"/>
    </location>
</feature>
<keyword evidence="3" id="KW-1185">Reference proteome</keyword>
<feature type="region of interest" description="Disordered" evidence="1">
    <location>
        <begin position="48"/>
        <end position="206"/>
    </location>
</feature>
<evidence type="ECO:0000313" key="2">
    <source>
        <dbReference type="EMBL" id="KAJ7635424.1"/>
    </source>
</evidence>
<proteinExistence type="predicted"/>
<evidence type="ECO:0000313" key="3">
    <source>
        <dbReference type="Proteomes" id="UP001221757"/>
    </source>
</evidence>
<feature type="compositionally biased region" description="Basic residues" evidence="1">
    <location>
        <begin position="185"/>
        <end position="202"/>
    </location>
</feature>
<dbReference type="AlphaFoldDB" id="A0AAD7C0Q3"/>
<dbReference type="Proteomes" id="UP001221757">
    <property type="component" value="Unassembled WGS sequence"/>
</dbReference>
<feature type="compositionally biased region" description="Acidic residues" evidence="1">
    <location>
        <begin position="61"/>
        <end position="72"/>
    </location>
</feature>
<feature type="compositionally biased region" description="Basic and acidic residues" evidence="1">
    <location>
        <begin position="89"/>
        <end position="106"/>
    </location>
</feature>
<organism evidence="2 3">
    <name type="scientific">Mycena rosella</name>
    <name type="common">Pink bonnet</name>
    <name type="synonym">Agaricus rosellus</name>
    <dbReference type="NCBI Taxonomy" id="1033263"/>
    <lineage>
        <taxon>Eukaryota</taxon>
        <taxon>Fungi</taxon>
        <taxon>Dikarya</taxon>
        <taxon>Basidiomycota</taxon>
        <taxon>Agaricomycotina</taxon>
        <taxon>Agaricomycetes</taxon>
        <taxon>Agaricomycetidae</taxon>
        <taxon>Agaricales</taxon>
        <taxon>Marasmiineae</taxon>
        <taxon>Mycenaceae</taxon>
        <taxon>Mycena</taxon>
    </lineage>
</organism>
<comment type="caution">
    <text evidence="2">The sequence shown here is derived from an EMBL/GenBank/DDBJ whole genome shotgun (WGS) entry which is preliminary data.</text>
</comment>
<sequence>MWFLQERKTCRGTVFSPFWPPSATALCAATFDVAPLLRKSVELQSKYADDKVPDVPSDNEPPTDDELNSIDEESPHPHPRSSSLPSKHVRLEDVPRRLNHHHDERRDKRHQATVKDGQVPQAQTLRDQVASSSKPIPSKIDATPCPLLTARTAPSLKTRRRREAARSATRSPGLWDWASASSSGRTRRTAYHRRQGPHHRGPCRPAQRPQLHGLGRCAYAAFQAEAAAAKFPRSQYLHHRGGSFPALNVGMFHGKETCAPITLNNGIYNGLLVCLLANPHINRMAVYASCLPALPRTRHKAAPILPSPPSQLPKVHLFLRRLQLRARHLDIPASRCDERPLGWCAIQALGRFDPTKGGHLVLWDLELIIEFPAGATILLPSAMIAHSNIPVDVRNGEERASFMQYTPGGLLRFVDNEFCTETEFANEDPEGYLKKCEEKESRWRGACACLAP</sequence>
<accession>A0AAD7C0Q3</accession>
<reference evidence="2" key="1">
    <citation type="submission" date="2023-03" db="EMBL/GenBank/DDBJ databases">
        <title>Massive genome expansion in bonnet fungi (Mycena s.s.) driven by repeated elements and novel gene families across ecological guilds.</title>
        <authorList>
            <consortium name="Lawrence Berkeley National Laboratory"/>
            <person name="Harder C.B."/>
            <person name="Miyauchi S."/>
            <person name="Viragh M."/>
            <person name="Kuo A."/>
            <person name="Thoen E."/>
            <person name="Andreopoulos B."/>
            <person name="Lu D."/>
            <person name="Skrede I."/>
            <person name="Drula E."/>
            <person name="Henrissat B."/>
            <person name="Morin E."/>
            <person name="Kohler A."/>
            <person name="Barry K."/>
            <person name="LaButti K."/>
            <person name="Morin E."/>
            <person name="Salamov A."/>
            <person name="Lipzen A."/>
            <person name="Mereny Z."/>
            <person name="Hegedus B."/>
            <person name="Baldrian P."/>
            <person name="Stursova M."/>
            <person name="Weitz H."/>
            <person name="Taylor A."/>
            <person name="Grigoriev I.V."/>
            <person name="Nagy L.G."/>
            <person name="Martin F."/>
            <person name="Kauserud H."/>
        </authorList>
    </citation>
    <scope>NUCLEOTIDE SEQUENCE</scope>
    <source>
        <strain evidence="2">CBHHK067</strain>
    </source>
</reference>
<name>A0AAD7C0Q3_MYCRO</name>
<dbReference type="EMBL" id="JARKIE010000472">
    <property type="protein sequence ID" value="KAJ7635424.1"/>
    <property type="molecule type" value="Genomic_DNA"/>
</dbReference>
<evidence type="ECO:0000256" key="1">
    <source>
        <dbReference type="SAM" id="MobiDB-lite"/>
    </source>
</evidence>
<gene>
    <name evidence="2" type="ORF">B0H17DRAFT_1149698</name>
</gene>
<dbReference type="Gene3D" id="3.60.130.30">
    <property type="match status" value="1"/>
</dbReference>
<protein>
    <submittedName>
        <fullName evidence="2">Uncharacterized protein</fullName>
    </submittedName>
</protein>